<keyword evidence="2" id="KW-0813">Transport</keyword>
<dbReference type="CDD" id="cd17489">
    <property type="entry name" value="MFS_YfcJ_like"/>
    <property type="match status" value="1"/>
</dbReference>
<feature type="transmembrane region" description="Helical" evidence="6">
    <location>
        <begin position="79"/>
        <end position="96"/>
    </location>
</feature>
<feature type="domain" description="Major facilitator superfamily (MFS) profile" evidence="7">
    <location>
        <begin position="12"/>
        <end position="386"/>
    </location>
</feature>
<dbReference type="PANTHER" id="PTHR23531:SF1">
    <property type="entry name" value="QUINOLENE RESISTANCE PROTEIN NORA"/>
    <property type="match status" value="1"/>
</dbReference>
<feature type="transmembrane region" description="Helical" evidence="6">
    <location>
        <begin position="140"/>
        <end position="162"/>
    </location>
</feature>
<evidence type="ECO:0000256" key="2">
    <source>
        <dbReference type="ARBA" id="ARBA00022448"/>
    </source>
</evidence>
<accession>A0A4R6BJT2</accession>
<dbReference type="GO" id="GO:0022857">
    <property type="term" value="F:transmembrane transporter activity"/>
    <property type="evidence" value="ECO:0007669"/>
    <property type="project" value="InterPro"/>
</dbReference>
<dbReference type="SUPFAM" id="SSF103473">
    <property type="entry name" value="MFS general substrate transporter"/>
    <property type="match status" value="1"/>
</dbReference>
<protein>
    <submittedName>
        <fullName evidence="8">MFS transporter</fullName>
    </submittedName>
</protein>
<feature type="transmembrane region" description="Helical" evidence="6">
    <location>
        <begin position="241"/>
        <end position="259"/>
    </location>
</feature>
<dbReference type="PANTHER" id="PTHR23531">
    <property type="entry name" value="QUINOLENE RESISTANCE PROTEIN NORA"/>
    <property type="match status" value="1"/>
</dbReference>
<keyword evidence="3 6" id="KW-0812">Transmembrane</keyword>
<dbReference type="InterPro" id="IPR052714">
    <property type="entry name" value="MFS_Exporter"/>
</dbReference>
<name>A0A4R6BJT2_9STAP</name>
<evidence type="ECO:0000313" key="9">
    <source>
        <dbReference type="Proteomes" id="UP000295328"/>
    </source>
</evidence>
<comment type="subcellular location">
    <subcellularLocation>
        <location evidence="1">Cell membrane</location>
        <topology evidence="1">Multi-pass membrane protein</topology>
    </subcellularLocation>
</comment>
<dbReference type="RefSeq" id="WP_133429903.1">
    <property type="nucleotide sequence ID" value="NZ_BMCC01000003.1"/>
</dbReference>
<dbReference type="PROSITE" id="PS50850">
    <property type="entry name" value="MFS"/>
    <property type="match status" value="1"/>
</dbReference>
<keyword evidence="5 6" id="KW-0472">Membrane</keyword>
<evidence type="ECO:0000256" key="3">
    <source>
        <dbReference type="ARBA" id="ARBA00022692"/>
    </source>
</evidence>
<feature type="transmembrane region" description="Helical" evidence="6">
    <location>
        <begin position="211"/>
        <end position="235"/>
    </location>
</feature>
<proteinExistence type="predicted"/>
<dbReference type="Proteomes" id="UP000295328">
    <property type="component" value="Unassembled WGS sequence"/>
</dbReference>
<feature type="transmembrane region" description="Helical" evidence="6">
    <location>
        <begin position="364"/>
        <end position="382"/>
    </location>
</feature>
<evidence type="ECO:0000259" key="7">
    <source>
        <dbReference type="PROSITE" id="PS50850"/>
    </source>
</evidence>
<evidence type="ECO:0000313" key="8">
    <source>
        <dbReference type="EMBL" id="TDM01890.1"/>
    </source>
</evidence>
<dbReference type="AlphaFoldDB" id="A0A4R6BJT2"/>
<dbReference type="InterPro" id="IPR020846">
    <property type="entry name" value="MFS_dom"/>
</dbReference>
<evidence type="ECO:0000256" key="1">
    <source>
        <dbReference type="ARBA" id="ARBA00004651"/>
    </source>
</evidence>
<gene>
    <name evidence="8" type="ORF">ERX37_06675</name>
</gene>
<reference evidence="8 9" key="1">
    <citation type="submission" date="2019-01" db="EMBL/GenBank/DDBJ databases">
        <title>Draft genome sequences of the type strains of six Macrococcus species.</title>
        <authorList>
            <person name="Mazhar S."/>
            <person name="Altermann E."/>
            <person name="Hill C."/>
            <person name="Mcauliffe O."/>
        </authorList>
    </citation>
    <scope>NUCLEOTIDE SEQUENCE [LARGE SCALE GENOMIC DNA]</scope>
    <source>
        <strain evidence="8 9">CCM4809</strain>
    </source>
</reference>
<feature type="transmembrane region" description="Helical" evidence="6">
    <location>
        <begin position="108"/>
        <end position="128"/>
    </location>
</feature>
<sequence>MTENKQPLWTREFIFVSLINFIIMLSMFLLLVTIASYAVEEYHVDKSTAGLVSGIFIVGSLFGRFWAGKYIDIMGQKKILITGVIIFTVTTALYLISNGLPMLLIVRLLNGAGCGIASTATGTIAAFITPISRRGEGISYFSMSAVMATAVGPFLGMLLLQYITFQQLFYVCLALAFVALIMLPFIHIRPQTHQSAASKGFSLGDFIDKNALPIGSVVLVVCLTYSSILSFISFFTRENHLVTAGTLFFLVYAIFILISRPFTGRILDQKGTNIVMIPSFISYIIGLLLLSYTHSSWMLLVSAAFIGLGYGNFLSVAQTIAVKVTEPHKIGLATSTYFICLDFALGFGPYVLGALIPVLGMHGLYRTMSIVVLGGLMLYFIVHGRKAARYQ</sequence>
<feature type="transmembrane region" description="Helical" evidence="6">
    <location>
        <begin position="297"/>
        <end position="316"/>
    </location>
</feature>
<keyword evidence="4 6" id="KW-1133">Transmembrane helix</keyword>
<dbReference type="Gene3D" id="1.20.1250.20">
    <property type="entry name" value="MFS general substrate transporter like domains"/>
    <property type="match status" value="1"/>
</dbReference>
<evidence type="ECO:0000256" key="5">
    <source>
        <dbReference type="ARBA" id="ARBA00023136"/>
    </source>
</evidence>
<feature type="transmembrane region" description="Helical" evidence="6">
    <location>
        <begin position="271"/>
        <end position="291"/>
    </location>
</feature>
<organism evidence="8 9">
    <name type="scientific">Macrococcus hajekii</name>
    <dbReference type="NCBI Taxonomy" id="198482"/>
    <lineage>
        <taxon>Bacteria</taxon>
        <taxon>Bacillati</taxon>
        <taxon>Bacillota</taxon>
        <taxon>Bacilli</taxon>
        <taxon>Bacillales</taxon>
        <taxon>Staphylococcaceae</taxon>
        <taxon>Macrococcus</taxon>
    </lineage>
</organism>
<feature type="transmembrane region" description="Helical" evidence="6">
    <location>
        <begin position="49"/>
        <end position="67"/>
    </location>
</feature>
<dbReference type="Pfam" id="PF07690">
    <property type="entry name" value="MFS_1"/>
    <property type="match status" value="1"/>
</dbReference>
<feature type="transmembrane region" description="Helical" evidence="6">
    <location>
        <begin position="168"/>
        <end position="190"/>
    </location>
</feature>
<dbReference type="InterPro" id="IPR036259">
    <property type="entry name" value="MFS_trans_sf"/>
</dbReference>
<feature type="transmembrane region" description="Helical" evidence="6">
    <location>
        <begin position="12"/>
        <end position="37"/>
    </location>
</feature>
<evidence type="ECO:0000256" key="6">
    <source>
        <dbReference type="SAM" id="Phobius"/>
    </source>
</evidence>
<feature type="transmembrane region" description="Helical" evidence="6">
    <location>
        <begin position="337"/>
        <end position="358"/>
    </location>
</feature>
<dbReference type="OrthoDB" id="9814001at2"/>
<dbReference type="EMBL" id="SCWE01000002">
    <property type="protein sequence ID" value="TDM01890.1"/>
    <property type="molecule type" value="Genomic_DNA"/>
</dbReference>
<comment type="caution">
    <text evidence="8">The sequence shown here is derived from an EMBL/GenBank/DDBJ whole genome shotgun (WGS) entry which is preliminary data.</text>
</comment>
<dbReference type="InterPro" id="IPR011701">
    <property type="entry name" value="MFS"/>
</dbReference>
<dbReference type="GO" id="GO:0005886">
    <property type="term" value="C:plasma membrane"/>
    <property type="evidence" value="ECO:0007669"/>
    <property type="project" value="UniProtKB-SubCell"/>
</dbReference>
<keyword evidence="9" id="KW-1185">Reference proteome</keyword>
<evidence type="ECO:0000256" key="4">
    <source>
        <dbReference type="ARBA" id="ARBA00022989"/>
    </source>
</evidence>